<comment type="caution">
    <text evidence="1">The sequence shown here is derived from an EMBL/GenBank/DDBJ whole genome shotgun (WGS) entry which is preliminary data.</text>
</comment>
<accession>A0ACB9RDF0</accession>
<gene>
    <name evidence="1" type="ORF">MLD38_013666</name>
</gene>
<proteinExistence type="predicted"/>
<sequence length="115" mass="13055">MNGPLLQVQQQHGCSAGEKHEALAKAEDVRLGAIRPAHPGGEGFSLHFMTRRLNSALMHPAPERLRTRRTPYLDLGEGPPPVLAPQARPRTSMRQIIRLKSINCSLRWHSRRRRR</sequence>
<name>A0ACB9RDF0_9MYRT</name>
<evidence type="ECO:0000313" key="1">
    <source>
        <dbReference type="EMBL" id="KAI4375846.1"/>
    </source>
</evidence>
<dbReference type="Proteomes" id="UP001057402">
    <property type="component" value="Chromosome 4"/>
</dbReference>
<reference evidence="2" key="1">
    <citation type="journal article" date="2023" name="Front. Plant Sci.">
        <title>Chromosomal-level genome assembly of Melastoma candidum provides insights into trichome evolution.</title>
        <authorList>
            <person name="Zhong Y."/>
            <person name="Wu W."/>
            <person name="Sun C."/>
            <person name="Zou P."/>
            <person name="Liu Y."/>
            <person name="Dai S."/>
            <person name="Zhou R."/>
        </authorList>
    </citation>
    <scope>NUCLEOTIDE SEQUENCE [LARGE SCALE GENOMIC DNA]</scope>
</reference>
<keyword evidence="2" id="KW-1185">Reference proteome</keyword>
<protein>
    <submittedName>
        <fullName evidence="1">Uncharacterized protein</fullName>
    </submittedName>
</protein>
<evidence type="ECO:0000313" key="2">
    <source>
        <dbReference type="Proteomes" id="UP001057402"/>
    </source>
</evidence>
<organism evidence="1 2">
    <name type="scientific">Melastoma candidum</name>
    <dbReference type="NCBI Taxonomy" id="119954"/>
    <lineage>
        <taxon>Eukaryota</taxon>
        <taxon>Viridiplantae</taxon>
        <taxon>Streptophyta</taxon>
        <taxon>Embryophyta</taxon>
        <taxon>Tracheophyta</taxon>
        <taxon>Spermatophyta</taxon>
        <taxon>Magnoliopsida</taxon>
        <taxon>eudicotyledons</taxon>
        <taxon>Gunneridae</taxon>
        <taxon>Pentapetalae</taxon>
        <taxon>rosids</taxon>
        <taxon>malvids</taxon>
        <taxon>Myrtales</taxon>
        <taxon>Melastomataceae</taxon>
        <taxon>Melastomatoideae</taxon>
        <taxon>Melastomateae</taxon>
        <taxon>Melastoma</taxon>
    </lineage>
</organism>
<dbReference type="EMBL" id="CM042883">
    <property type="protein sequence ID" value="KAI4375846.1"/>
    <property type="molecule type" value="Genomic_DNA"/>
</dbReference>